<sequence>MDSSCPTEPAPLIPVQVEWYSFLDFGTIEVEVDKFASDADNVIDEASNTYLQESNAQLDPWGYITNILDTEGLLVSDLFDYLYEEQQEPYQIS</sequence>
<evidence type="ECO:0000313" key="2">
    <source>
        <dbReference type="Proteomes" id="UP000789901"/>
    </source>
</evidence>
<reference evidence="1 2" key="1">
    <citation type="submission" date="2021-06" db="EMBL/GenBank/DDBJ databases">
        <authorList>
            <person name="Kallberg Y."/>
            <person name="Tangrot J."/>
            <person name="Rosling A."/>
        </authorList>
    </citation>
    <scope>NUCLEOTIDE SEQUENCE [LARGE SCALE GENOMIC DNA]</scope>
    <source>
        <strain evidence="1 2">120-4 pot B 10/14</strain>
    </source>
</reference>
<comment type="caution">
    <text evidence="1">The sequence shown here is derived from an EMBL/GenBank/DDBJ whole genome shotgun (WGS) entry which is preliminary data.</text>
</comment>
<dbReference type="Proteomes" id="UP000789901">
    <property type="component" value="Unassembled WGS sequence"/>
</dbReference>
<organism evidence="1 2">
    <name type="scientific">Gigaspora margarita</name>
    <dbReference type="NCBI Taxonomy" id="4874"/>
    <lineage>
        <taxon>Eukaryota</taxon>
        <taxon>Fungi</taxon>
        <taxon>Fungi incertae sedis</taxon>
        <taxon>Mucoromycota</taxon>
        <taxon>Glomeromycotina</taxon>
        <taxon>Glomeromycetes</taxon>
        <taxon>Diversisporales</taxon>
        <taxon>Gigasporaceae</taxon>
        <taxon>Gigaspora</taxon>
    </lineage>
</organism>
<dbReference type="EMBL" id="CAJVQB010001433">
    <property type="protein sequence ID" value="CAG8535458.1"/>
    <property type="molecule type" value="Genomic_DNA"/>
</dbReference>
<evidence type="ECO:0000313" key="1">
    <source>
        <dbReference type="EMBL" id="CAG8535458.1"/>
    </source>
</evidence>
<name>A0ABM8W653_GIGMA</name>
<keyword evidence="2" id="KW-1185">Reference proteome</keyword>
<protein>
    <submittedName>
        <fullName evidence="1">6138_t:CDS:1</fullName>
    </submittedName>
</protein>
<gene>
    <name evidence="1" type="ORF">GMARGA_LOCUS3826</name>
</gene>
<accession>A0ABM8W653</accession>
<proteinExistence type="predicted"/>